<organism evidence="2 3">
    <name type="scientific">Microthlaspi erraticum</name>
    <dbReference type="NCBI Taxonomy" id="1685480"/>
    <lineage>
        <taxon>Eukaryota</taxon>
        <taxon>Viridiplantae</taxon>
        <taxon>Streptophyta</taxon>
        <taxon>Embryophyta</taxon>
        <taxon>Tracheophyta</taxon>
        <taxon>Spermatophyta</taxon>
        <taxon>Magnoliopsida</taxon>
        <taxon>eudicotyledons</taxon>
        <taxon>Gunneridae</taxon>
        <taxon>Pentapetalae</taxon>
        <taxon>rosids</taxon>
        <taxon>malvids</taxon>
        <taxon>Brassicales</taxon>
        <taxon>Brassicaceae</taxon>
        <taxon>Coluteocarpeae</taxon>
        <taxon>Microthlaspi</taxon>
    </lineage>
</organism>
<name>A0A6D2HFK5_9BRAS</name>
<dbReference type="AlphaFoldDB" id="A0A6D2HFK5"/>
<gene>
    <name evidence="2" type="ORF">MERR_LOCUS1630</name>
</gene>
<protein>
    <submittedName>
        <fullName evidence="2">Uncharacterized protein</fullName>
    </submittedName>
</protein>
<accession>A0A6D2HFK5</accession>
<feature type="region of interest" description="Disordered" evidence="1">
    <location>
        <begin position="44"/>
        <end position="73"/>
    </location>
</feature>
<evidence type="ECO:0000256" key="1">
    <source>
        <dbReference type="SAM" id="MobiDB-lite"/>
    </source>
</evidence>
<proteinExistence type="predicted"/>
<dbReference type="EMBL" id="CACVBM020000110">
    <property type="protein sequence ID" value="CAA7014396.1"/>
    <property type="molecule type" value="Genomic_DNA"/>
</dbReference>
<evidence type="ECO:0000313" key="3">
    <source>
        <dbReference type="Proteomes" id="UP000467841"/>
    </source>
</evidence>
<dbReference type="Proteomes" id="UP000467841">
    <property type="component" value="Unassembled WGS sequence"/>
</dbReference>
<reference evidence="2" key="1">
    <citation type="submission" date="2020-01" db="EMBL/GenBank/DDBJ databases">
        <authorList>
            <person name="Mishra B."/>
        </authorList>
    </citation>
    <scope>NUCLEOTIDE SEQUENCE [LARGE SCALE GENOMIC DNA]</scope>
</reference>
<sequence length="73" mass="8181">MSEGSRRSGRSGRVVSVTLGSGEIRFFFITQLVVRREESVDLRRARMKRSVEEEENQSDTSLQGSDGSDVDSK</sequence>
<evidence type="ECO:0000313" key="2">
    <source>
        <dbReference type="EMBL" id="CAA7014396.1"/>
    </source>
</evidence>
<keyword evidence="3" id="KW-1185">Reference proteome</keyword>
<comment type="caution">
    <text evidence="2">The sequence shown here is derived from an EMBL/GenBank/DDBJ whole genome shotgun (WGS) entry which is preliminary data.</text>
</comment>